<sequence>PFQVSNFSSRGPTKEGLIKPDAIMFGEDIVMASSISDTATVAKSGTSFATPLTSAMAIIYHEGVYRQALVTRQLVELPPGEMYFITMGELIDAYLPLLCVKPEGVAAGKDYDYGYGLPYGPFVAQAVGVRPAIDIGAMLTPVVAIAMLGIMTTTMAKAFR</sequence>
<protein>
    <recommendedName>
        <fullName evidence="5">Peptidase S8/S53 domain-containing protein</fullName>
    </recommendedName>
</protein>
<evidence type="ECO:0000256" key="4">
    <source>
        <dbReference type="SAM" id="Phobius"/>
    </source>
</evidence>
<feature type="non-terminal residue" evidence="6">
    <location>
        <position position="1"/>
    </location>
</feature>
<evidence type="ECO:0000256" key="2">
    <source>
        <dbReference type="ARBA" id="ARBA00022801"/>
    </source>
</evidence>
<keyword evidence="1" id="KW-0645">Protease</keyword>
<dbReference type="GO" id="GO:0004252">
    <property type="term" value="F:serine-type endopeptidase activity"/>
    <property type="evidence" value="ECO:0007669"/>
    <property type="project" value="InterPro"/>
</dbReference>
<evidence type="ECO:0000313" key="6">
    <source>
        <dbReference type="EMBL" id="GAJ13220.1"/>
    </source>
</evidence>
<keyword evidence="4" id="KW-0812">Transmembrane</keyword>
<dbReference type="Gene3D" id="3.40.50.200">
    <property type="entry name" value="Peptidase S8/S53 domain"/>
    <property type="match status" value="1"/>
</dbReference>
<keyword evidence="2" id="KW-0378">Hydrolase</keyword>
<keyword evidence="3" id="KW-0720">Serine protease</keyword>
<evidence type="ECO:0000256" key="1">
    <source>
        <dbReference type="ARBA" id="ARBA00022670"/>
    </source>
</evidence>
<dbReference type="InterPro" id="IPR000209">
    <property type="entry name" value="Peptidase_S8/S53_dom"/>
</dbReference>
<dbReference type="PROSITE" id="PS00138">
    <property type="entry name" value="SUBTILASE_SER"/>
    <property type="match status" value="1"/>
</dbReference>
<comment type="caution">
    <text evidence="6">The sequence shown here is derived from an EMBL/GenBank/DDBJ whole genome shotgun (WGS) entry which is preliminary data.</text>
</comment>
<gene>
    <name evidence="6" type="ORF">S12H4_42289</name>
</gene>
<dbReference type="EMBL" id="BARW01025858">
    <property type="protein sequence ID" value="GAJ13220.1"/>
    <property type="molecule type" value="Genomic_DNA"/>
</dbReference>
<dbReference type="AlphaFoldDB" id="X1VTE2"/>
<dbReference type="InterPro" id="IPR036852">
    <property type="entry name" value="Peptidase_S8/S53_dom_sf"/>
</dbReference>
<feature type="domain" description="Peptidase S8/S53" evidence="5">
    <location>
        <begin position="3"/>
        <end position="58"/>
    </location>
</feature>
<keyword evidence="4" id="KW-1133">Transmembrane helix</keyword>
<name>X1VTE2_9ZZZZ</name>
<feature type="transmembrane region" description="Helical" evidence="4">
    <location>
        <begin position="135"/>
        <end position="156"/>
    </location>
</feature>
<evidence type="ECO:0000256" key="3">
    <source>
        <dbReference type="ARBA" id="ARBA00022825"/>
    </source>
</evidence>
<dbReference type="GO" id="GO:0006508">
    <property type="term" value="P:proteolysis"/>
    <property type="evidence" value="ECO:0007669"/>
    <property type="project" value="UniProtKB-KW"/>
</dbReference>
<organism evidence="6">
    <name type="scientific">marine sediment metagenome</name>
    <dbReference type="NCBI Taxonomy" id="412755"/>
    <lineage>
        <taxon>unclassified sequences</taxon>
        <taxon>metagenomes</taxon>
        <taxon>ecological metagenomes</taxon>
    </lineage>
</organism>
<accession>X1VTE2</accession>
<dbReference type="InterPro" id="IPR023828">
    <property type="entry name" value="Peptidase_S8_Ser-AS"/>
</dbReference>
<dbReference type="Pfam" id="PF00082">
    <property type="entry name" value="Peptidase_S8"/>
    <property type="match status" value="1"/>
</dbReference>
<evidence type="ECO:0000259" key="5">
    <source>
        <dbReference type="Pfam" id="PF00082"/>
    </source>
</evidence>
<dbReference type="SUPFAM" id="SSF52743">
    <property type="entry name" value="Subtilisin-like"/>
    <property type="match status" value="1"/>
</dbReference>
<reference evidence="6" key="1">
    <citation type="journal article" date="2014" name="Front. Microbiol.">
        <title>High frequency of phylogenetically diverse reductive dehalogenase-homologous genes in deep subseafloor sedimentary metagenomes.</title>
        <authorList>
            <person name="Kawai M."/>
            <person name="Futagami T."/>
            <person name="Toyoda A."/>
            <person name="Takaki Y."/>
            <person name="Nishi S."/>
            <person name="Hori S."/>
            <person name="Arai W."/>
            <person name="Tsubouchi T."/>
            <person name="Morono Y."/>
            <person name="Uchiyama I."/>
            <person name="Ito T."/>
            <person name="Fujiyama A."/>
            <person name="Inagaki F."/>
            <person name="Takami H."/>
        </authorList>
    </citation>
    <scope>NUCLEOTIDE SEQUENCE</scope>
    <source>
        <strain evidence="6">Expedition CK06-06</strain>
    </source>
</reference>
<keyword evidence="4" id="KW-0472">Membrane</keyword>
<proteinExistence type="predicted"/>